<proteinExistence type="predicted"/>
<keyword evidence="3" id="KW-1185">Reference proteome</keyword>
<feature type="transmembrane region" description="Helical" evidence="1">
    <location>
        <begin position="29"/>
        <end position="49"/>
    </location>
</feature>
<keyword evidence="1" id="KW-0472">Membrane</keyword>
<gene>
    <name evidence="2" type="primary">lptC</name>
    <name evidence="2" type="ORF">ACFO0A_05160</name>
</gene>
<sequence length="214" mass="22782">MTAQADLQRSQRQHFAAPGGFHDKLVRTLAVALPAAVGVLAAFMVLAPLSPRGEISFLLDRNKVAVVNDRLKVESAMYRGKDNSGRPFSITAGSAVQHSAATPVVELQDLVARLLLSQGPAALSAGSGKFVMDENRIEVFGPVVFAAADGYRMTAENVDIDVPARTMVSRGPVEGRVPAGTFSADRIHADLDARTVTLDGHARLHMTPGQMKMP</sequence>
<accession>A0ABV8RQ90</accession>
<reference evidence="3" key="1">
    <citation type="journal article" date="2019" name="Int. J. Syst. Evol. Microbiol.">
        <title>The Global Catalogue of Microorganisms (GCM) 10K type strain sequencing project: providing services to taxonomists for standard genome sequencing and annotation.</title>
        <authorList>
            <consortium name="The Broad Institute Genomics Platform"/>
            <consortium name="The Broad Institute Genome Sequencing Center for Infectious Disease"/>
            <person name="Wu L."/>
            <person name="Ma J."/>
        </authorList>
    </citation>
    <scope>NUCLEOTIDE SEQUENCE [LARGE SCALE GENOMIC DNA]</scope>
    <source>
        <strain evidence="3">CGMCC 1.12989</strain>
    </source>
</reference>
<evidence type="ECO:0000256" key="1">
    <source>
        <dbReference type="SAM" id="Phobius"/>
    </source>
</evidence>
<comment type="caution">
    <text evidence="2">The sequence shown here is derived from an EMBL/GenBank/DDBJ whole genome shotgun (WGS) entry which is preliminary data.</text>
</comment>
<organism evidence="2 3">
    <name type="scientific">Novosphingobium tardum</name>
    <dbReference type="NCBI Taxonomy" id="1538021"/>
    <lineage>
        <taxon>Bacteria</taxon>
        <taxon>Pseudomonadati</taxon>
        <taxon>Pseudomonadota</taxon>
        <taxon>Alphaproteobacteria</taxon>
        <taxon>Sphingomonadales</taxon>
        <taxon>Sphingomonadaceae</taxon>
        <taxon>Novosphingobium</taxon>
    </lineage>
</organism>
<dbReference type="Gene3D" id="2.60.450.10">
    <property type="entry name" value="Lipopolysaccharide (LPS) transport protein A like domain"/>
    <property type="match status" value="1"/>
</dbReference>
<keyword evidence="1" id="KW-0812">Transmembrane</keyword>
<dbReference type="InterPro" id="IPR010664">
    <property type="entry name" value="LipoPS_assembly_LptC-rel"/>
</dbReference>
<name>A0ABV8RQ90_9SPHN</name>
<dbReference type="EMBL" id="JBHSDR010000003">
    <property type="protein sequence ID" value="MFC4294446.1"/>
    <property type="molecule type" value="Genomic_DNA"/>
</dbReference>
<dbReference type="Pfam" id="PF06835">
    <property type="entry name" value="LptC"/>
    <property type="match status" value="1"/>
</dbReference>
<evidence type="ECO:0000313" key="3">
    <source>
        <dbReference type="Proteomes" id="UP001595828"/>
    </source>
</evidence>
<evidence type="ECO:0000313" key="2">
    <source>
        <dbReference type="EMBL" id="MFC4294446.1"/>
    </source>
</evidence>
<protein>
    <submittedName>
        <fullName evidence="2">LPS export ABC transporter periplasmic protein LptC</fullName>
    </submittedName>
</protein>
<dbReference type="Proteomes" id="UP001595828">
    <property type="component" value="Unassembled WGS sequence"/>
</dbReference>
<dbReference type="RefSeq" id="WP_379537896.1">
    <property type="nucleotide sequence ID" value="NZ_JBHSDR010000003.1"/>
</dbReference>
<keyword evidence="1" id="KW-1133">Transmembrane helix</keyword>